<dbReference type="EMBL" id="CP108195">
    <property type="protein sequence ID" value="WTS10343.1"/>
    <property type="molecule type" value="Genomic_DNA"/>
</dbReference>
<reference evidence="1" key="1">
    <citation type="submission" date="2022-10" db="EMBL/GenBank/DDBJ databases">
        <title>The complete genomes of actinobacterial strains from the NBC collection.</title>
        <authorList>
            <person name="Joergensen T.S."/>
            <person name="Alvarez Arevalo M."/>
            <person name="Sterndorff E.B."/>
            <person name="Faurdal D."/>
            <person name="Vuksanovic O."/>
            <person name="Mourched A.-S."/>
            <person name="Charusanti P."/>
            <person name="Shaw S."/>
            <person name="Blin K."/>
            <person name="Weber T."/>
        </authorList>
    </citation>
    <scope>NUCLEOTIDE SEQUENCE</scope>
    <source>
        <strain evidence="1">NBC_00119</strain>
    </source>
</reference>
<proteinExistence type="predicted"/>
<evidence type="ECO:0000313" key="1">
    <source>
        <dbReference type="EMBL" id="WTS10343.1"/>
    </source>
</evidence>
<organism evidence="1">
    <name type="scientific">Streptomyces sp. NBC_00119</name>
    <dbReference type="NCBI Taxonomy" id="2975659"/>
    <lineage>
        <taxon>Bacteria</taxon>
        <taxon>Bacillati</taxon>
        <taxon>Actinomycetota</taxon>
        <taxon>Actinomycetes</taxon>
        <taxon>Kitasatosporales</taxon>
        <taxon>Streptomycetaceae</taxon>
        <taxon>Streptomyces</taxon>
    </lineage>
</organism>
<accession>A0AAU1TZ62</accession>
<protein>
    <recommendedName>
        <fullName evidence="2">DUF1918 domain-containing protein</fullName>
    </recommendedName>
</protein>
<sequence>MSVNLVVLGKEGQTSEHEGEVVHFVDGKEGQFSYSIDAGALLVWKADPAAATRVEVAYAPHAWIKVSGTRKDS</sequence>
<gene>
    <name evidence="1" type="ORF">OHU69_04205</name>
</gene>
<name>A0AAU1TZ62_9ACTN</name>
<evidence type="ECO:0008006" key="2">
    <source>
        <dbReference type="Google" id="ProtNLM"/>
    </source>
</evidence>
<dbReference type="AlphaFoldDB" id="A0AAU1TZ62"/>